<name>A0ABD0VMN0_DENTH</name>
<dbReference type="Proteomes" id="UP001552299">
    <property type="component" value="Unassembled WGS sequence"/>
</dbReference>
<comment type="caution">
    <text evidence="2">The sequence shown here is derived from an EMBL/GenBank/DDBJ whole genome shotgun (WGS) entry which is preliminary data.</text>
</comment>
<feature type="region of interest" description="Disordered" evidence="1">
    <location>
        <begin position="1"/>
        <end position="63"/>
    </location>
</feature>
<evidence type="ECO:0000313" key="3">
    <source>
        <dbReference type="Proteomes" id="UP001552299"/>
    </source>
</evidence>
<feature type="compositionally biased region" description="Polar residues" evidence="1">
    <location>
        <begin position="23"/>
        <end position="42"/>
    </location>
</feature>
<organism evidence="2 3">
    <name type="scientific">Dendrobium thyrsiflorum</name>
    <name type="common">Pinecone-like raceme dendrobium</name>
    <name type="synonym">Orchid</name>
    <dbReference type="NCBI Taxonomy" id="117978"/>
    <lineage>
        <taxon>Eukaryota</taxon>
        <taxon>Viridiplantae</taxon>
        <taxon>Streptophyta</taxon>
        <taxon>Embryophyta</taxon>
        <taxon>Tracheophyta</taxon>
        <taxon>Spermatophyta</taxon>
        <taxon>Magnoliopsida</taxon>
        <taxon>Liliopsida</taxon>
        <taxon>Asparagales</taxon>
        <taxon>Orchidaceae</taxon>
        <taxon>Epidendroideae</taxon>
        <taxon>Malaxideae</taxon>
        <taxon>Dendrobiinae</taxon>
        <taxon>Dendrobium</taxon>
    </lineage>
</organism>
<gene>
    <name evidence="2" type="ORF">M5K25_004672</name>
</gene>
<accession>A0ABD0VMN0</accession>
<evidence type="ECO:0000313" key="2">
    <source>
        <dbReference type="EMBL" id="KAL0923886.1"/>
    </source>
</evidence>
<sequence>MSSGVDETHRRASSNIFRRRSKISGQTGSEGMSTSQPATHTQPSPPLSKAPEGGQQFYTLDSQFPSPDLAQTAPFYPCYPPPSSQGFLATSFYPPYIPQAFYYPIPPQTYAAEPSTLTVAGPYTQATTTLTTNGHMLIEAETTHLGDMFTRIRKIATIHFGLARGYRLRSGVLGAGRIELLMSEAWEASYMLGAQFHTLSIDDDW</sequence>
<reference evidence="2 3" key="1">
    <citation type="journal article" date="2024" name="Plant Biotechnol. J.">
        <title>Dendrobium thyrsiflorum genome and its molecular insights into genes involved in important horticultural traits.</title>
        <authorList>
            <person name="Chen B."/>
            <person name="Wang J.Y."/>
            <person name="Zheng P.J."/>
            <person name="Li K.L."/>
            <person name="Liang Y.M."/>
            <person name="Chen X.F."/>
            <person name="Zhang C."/>
            <person name="Zhao X."/>
            <person name="He X."/>
            <person name="Zhang G.Q."/>
            <person name="Liu Z.J."/>
            <person name="Xu Q."/>
        </authorList>
    </citation>
    <scope>NUCLEOTIDE SEQUENCE [LARGE SCALE GENOMIC DNA]</scope>
    <source>
        <strain evidence="2">GZMU011</strain>
    </source>
</reference>
<keyword evidence="3" id="KW-1185">Reference proteome</keyword>
<feature type="compositionally biased region" description="Basic and acidic residues" evidence="1">
    <location>
        <begin position="1"/>
        <end position="10"/>
    </location>
</feature>
<protein>
    <submittedName>
        <fullName evidence="2">Uncharacterized protein</fullName>
    </submittedName>
</protein>
<dbReference type="AlphaFoldDB" id="A0ABD0VMN0"/>
<evidence type="ECO:0000256" key="1">
    <source>
        <dbReference type="SAM" id="MobiDB-lite"/>
    </source>
</evidence>
<proteinExistence type="predicted"/>
<dbReference type="EMBL" id="JANQDX010000005">
    <property type="protein sequence ID" value="KAL0923886.1"/>
    <property type="molecule type" value="Genomic_DNA"/>
</dbReference>